<dbReference type="EMBL" id="QLTA01000001">
    <property type="protein sequence ID" value="RAR86619.1"/>
    <property type="molecule type" value="Genomic_DNA"/>
</dbReference>
<organism evidence="2 3">
    <name type="scientific">Paracidovorax anthurii</name>
    <dbReference type="NCBI Taxonomy" id="78229"/>
    <lineage>
        <taxon>Bacteria</taxon>
        <taxon>Pseudomonadati</taxon>
        <taxon>Pseudomonadota</taxon>
        <taxon>Betaproteobacteria</taxon>
        <taxon>Burkholderiales</taxon>
        <taxon>Comamonadaceae</taxon>
        <taxon>Paracidovorax</taxon>
    </lineage>
</organism>
<accession>A0A328ZL73</accession>
<evidence type="ECO:0000313" key="3">
    <source>
        <dbReference type="Proteomes" id="UP000248856"/>
    </source>
</evidence>
<dbReference type="AlphaFoldDB" id="A0A328ZL73"/>
<dbReference type="Pfam" id="PF26231">
    <property type="entry name" value="CgnE_B"/>
    <property type="match status" value="1"/>
</dbReference>
<gene>
    <name evidence="2" type="ORF">AX018_1001206</name>
</gene>
<dbReference type="RefSeq" id="WP_111875393.1">
    <property type="nucleotide sequence ID" value="NZ_QLTA01000001.1"/>
</dbReference>
<dbReference type="Proteomes" id="UP000248856">
    <property type="component" value="Unassembled WGS sequence"/>
</dbReference>
<comment type="caution">
    <text evidence="2">The sequence shown here is derived from an EMBL/GenBank/DDBJ whole genome shotgun (WGS) entry which is preliminary data.</text>
</comment>
<evidence type="ECO:0000313" key="2">
    <source>
        <dbReference type="EMBL" id="RAR86619.1"/>
    </source>
</evidence>
<dbReference type="InterPro" id="IPR058799">
    <property type="entry name" value="CgnE_B"/>
</dbReference>
<protein>
    <recommendedName>
        <fullName evidence="1">Crocagin biosynthetic protein CgnE/B domain-containing protein</fullName>
    </recommendedName>
</protein>
<keyword evidence="3" id="KW-1185">Reference proteome</keyword>
<dbReference type="OrthoDB" id="34067at2"/>
<sequence length="314" mass="33737">MRDGLARNLRAVFSGEEALVVTDDAPVADWLGAAGVPATTFDDLLRPGRDMPRKVLAIPLDWERLPSRHALRGIFADASVLWMPLGSFSCDPAEARYALERFADIDITDAVAMNRRILSRLLLAPQAVSLSGPDTLLTVRLPDALQLLCRTRVGMLPDEHASFGNYFEVAMSPTDLSGHVDTELSVSGTLRIDSALVARHRELKSMPPGSFGEATALAHDLRRACPLQLSIRDNRIVDGLGPWARALQALCGPDNGSALTEVAVGTGLLPPENIDWSLNCLVNEGASGIHVGIGNGISGMHFDFISTEAHFDGT</sequence>
<name>A0A328ZL73_9BURK</name>
<evidence type="ECO:0000259" key="1">
    <source>
        <dbReference type="Pfam" id="PF26231"/>
    </source>
</evidence>
<feature type="domain" description="Crocagin biosynthetic protein CgnE/B" evidence="1">
    <location>
        <begin position="16"/>
        <end position="310"/>
    </location>
</feature>
<reference evidence="2 3" key="1">
    <citation type="submission" date="2018-06" db="EMBL/GenBank/DDBJ databases">
        <title>Genomic Encyclopedia of Archaeal and Bacterial Type Strains, Phase II (KMG-II): from individual species to whole genera.</title>
        <authorList>
            <person name="Goeker M."/>
        </authorList>
    </citation>
    <scope>NUCLEOTIDE SEQUENCE [LARGE SCALE GENOMIC DNA]</scope>
    <source>
        <strain evidence="2 3">CFPB 3232</strain>
    </source>
</reference>
<proteinExistence type="predicted"/>